<feature type="signal peptide" evidence="8">
    <location>
        <begin position="1"/>
        <end position="27"/>
    </location>
</feature>
<evidence type="ECO:0000256" key="7">
    <source>
        <dbReference type="ARBA" id="ARBA00023237"/>
    </source>
</evidence>
<keyword evidence="5" id="KW-0812">Transmembrane</keyword>
<proteinExistence type="inferred from homology"/>
<dbReference type="Pfam" id="PF02321">
    <property type="entry name" value="OEP"/>
    <property type="match status" value="2"/>
</dbReference>
<dbReference type="GO" id="GO:0009279">
    <property type="term" value="C:cell outer membrane"/>
    <property type="evidence" value="ECO:0007669"/>
    <property type="project" value="UniProtKB-SubCell"/>
</dbReference>
<keyword evidence="7" id="KW-0998">Cell outer membrane</keyword>
<gene>
    <name evidence="9" type="ORF">SAMN05421742_10963</name>
</gene>
<name>A0A1G8E8L2_9PROT</name>
<keyword evidence="4" id="KW-1134">Transmembrane beta strand</keyword>
<evidence type="ECO:0000313" key="9">
    <source>
        <dbReference type="EMBL" id="SDH65979.1"/>
    </source>
</evidence>
<evidence type="ECO:0000256" key="8">
    <source>
        <dbReference type="SAM" id="SignalP"/>
    </source>
</evidence>
<reference evidence="10" key="1">
    <citation type="submission" date="2016-10" db="EMBL/GenBank/DDBJ databases">
        <authorList>
            <person name="Varghese N."/>
            <person name="Submissions S."/>
        </authorList>
    </citation>
    <scope>NUCLEOTIDE SEQUENCE [LARGE SCALE GENOMIC DNA]</scope>
    <source>
        <strain evidence="10">930I</strain>
    </source>
</reference>
<evidence type="ECO:0000256" key="1">
    <source>
        <dbReference type="ARBA" id="ARBA00004442"/>
    </source>
</evidence>
<dbReference type="GO" id="GO:0015288">
    <property type="term" value="F:porin activity"/>
    <property type="evidence" value="ECO:0007669"/>
    <property type="project" value="TreeGrafter"/>
</dbReference>
<evidence type="ECO:0000313" key="10">
    <source>
        <dbReference type="Proteomes" id="UP000217076"/>
    </source>
</evidence>
<keyword evidence="10" id="KW-1185">Reference proteome</keyword>
<dbReference type="PANTHER" id="PTHR30026:SF20">
    <property type="entry name" value="OUTER MEMBRANE PROTEIN TOLC"/>
    <property type="match status" value="1"/>
</dbReference>
<keyword evidence="8" id="KW-0732">Signal</keyword>
<evidence type="ECO:0000256" key="5">
    <source>
        <dbReference type="ARBA" id="ARBA00022692"/>
    </source>
</evidence>
<comment type="subcellular location">
    <subcellularLocation>
        <location evidence="1">Cell outer membrane</location>
    </subcellularLocation>
</comment>
<dbReference type="PANTHER" id="PTHR30026">
    <property type="entry name" value="OUTER MEMBRANE PROTEIN TOLC"/>
    <property type="match status" value="1"/>
</dbReference>
<accession>A0A1G8E8L2</accession>
<dbReference type="SUPFAM" id="SSF56954">
    <property type="entry name" value="Outer membrane efflux proteins (OEP)"/>
    <property type="match status" value="1"/>
</dbReference>
<dbReference type="AlphaFoldDB" id="A0A1G8E8L2"/>
<keyword evidence="3" id="KW-0813">Transport</keyword>
<sequence>MAKGRGLGVGMALVALCAWFGPPPAEAREPNHFVSEIQLFLADHPRLLARGKMDEAAEEDIGAAFSNYLPRVDLTADYGVDHISSPTQRYNAPFHPYTHPRKTVGATLTQNLFAGSGNALTQGNVTMAEYGHAASLAETESVRQGALYEATAAYLDVLRQYRLLEVARRNEATIKRQLDLEDERVRRGSGIAVDVLDAKSRLQLAKERRVGYQGTLAAAQARYVQYFGRPSEVGEMTLPNLPLGLIPDSVDKAVEVALVENPGIVMMGQTTKRTDEGRDAAARDYYPNVDLELSWDYEDDKEGVRNHSREWSILVKARWNIFNGFKTDATVARAAHMHGAAVYGLQETQRTVAEQTRVAWHTMMAQRERVDLVENAANIAAEVFESRKRLLDAGRAEVIDVLDSEAAMANAELATVEAEFNKHLATYQLLLAMGRLTEEGLIAAN</sequence>
<evidence type="ECO:0000256" key="4">
    <source>
        <dbReference type="ARBA" id="ARBA00022452"/>
    </source>
</evidence>
<dbReference type="GO" id="GO:0015562">
    <property type="term" value="F:efflux transmembrane transporter activity"/>
    <property type="evidence" value="ECO:0007669"/>
    <property type="project" value="InterPro"/>
</dbReference>
<evidence type="ECO:0000256" key="2">
    <source>
        <dbReference type="ARBA" id="ARBA00007613"/>
    </source>
</evidence>
<dbReference type="EMBL" id="FNCV01000009">
    <property type="protein sequence ID" value="SDH65979.1"/>
    <property type="molecule type" value="Genomic_DNA"/>
</dbReference>
<organism evidence="9 10">
    <name type="scientific">Roseospirillum parvum</name>
    <dbReference type="NCBI Taxonomy" id="83401"/>
    <lineage>
        <taxon>Bacteria</taxon>
        <taxon>Pseudomonadati</taxon>
        <taxon>Pseudomonadota</taxon>
        <taxon>Alphaproteobacteria</taxon>
        <taxon>Rhodospirillales</taxon>
        <taxon>Rhodospirillaceae</taxon>
        <taxon>Roseospirillum</taxon>
    </lineage>
</organism>
<dbReference type="Gene3D" id="1.20.1600.10">
    <property type="entry name" value="Outer membrane efflux proteins (OEP)"/>
    <property type="match status" value="1"/>
</dbReference>
<comment type="similarity">
    <text evidence="2">Belongs to the outer membrane factor (OMF) (TC 1.B.17) family.</text>
</comment>
<dbReference type="InterPro" id="IPR003423">
    <property type="entry name" value="OMP_efflux"/>
</dbReference>
<dbReference type="Proteomes" id="UP000217076">
    <property type="component" value="Unassembled WGS sequence"/>
</dbReference>
<dbReference type="STRING" id="83401.SAMN05421742_10963"/>
<feature type="chain" id="PRO_5011597587" evidence="8">
    <location>
        <begin position="28"/>
        <end position="445"/>
    </location>
</feature>
<keyword evidence="6" id="KW-0472">Membrane</keyword>
<dbReference type="GO" id="GO:1990281">
    <property type="term" value="C:efflux pump complex"/>
    <property type="evidence" value="ECO:0007669"/>
    <property type="project" value="TreeGrafter"/>
</dbReference>
<evidence type="ECO:0000256" key="6">
    <source>
        <dbReference type="ARBA" id="ARBA00023136"/>
    </source>
</evidence>
<dbReference type="InterPro" id="IPR051906">
    <property type="entry name" value="TolC-like"/>
</dbReference>
<evidence type="ECO:0000256" key="3">
    <source>
        <dbReference type="ARBA" id="ARBA00022448"/>
    </source>
</evidence>
<protein>
    <submittedName>
        <fullName evidence="9">Outer membrane protein, adhesin transport system</fullName>
    </submittedName>
</protein>